<reference evidence="3 4" key="1">
    <citation type="submission" date="2018-07" db="EMBL/GenBank/DDBJ databases">
        <title>Dyella monticola sp. nov. and Dyella psychrodurans sp. nov. isolated from monsoon evergreen broad-leaved forest soil of Dinghu Mountain, China.</title>
        <authorList>
            <person name="Gao Z."/>
            <person name="Qiu L."/>
        </authorList>
    </citation>
    <scope>NUCLEOTIDE SEQUENCE [LARGE SCALE GENOMIC DNA]</scope>
    <source>
        <strain evidence="3 4">4MSK11</strain>
    </source>
</reference>
<dbReference type="Gene3D" id="2.60.120.620">
    <property type="entry name" value="q2cbj1_9rhob like domain"/>
    <property type="match status" value="1"/>
</dbReference>
<comment type="caution">
    <text evidence="3">The sequence shown here is derived from an EMBL/GenBank/DDBJ whole genome shotgun (WGS) entry which is preliminary data.</text>
</comment>
<feature type="domain" description="Fe2OG dioxygenase" evidence="2">
    <location>
        <begin position="103"/>
        <end position="211"/>
    </location>
</feature>
<dbReference type="OrthoDB" id="6835403at2"/>
<dbReference type="EMBL" id="QRBF01000001">
    <property type="protein sequence ID" value="RDS86209.1"/>
    <property type="molecule type" value="Genomic_DNA"/>
</dbReference>
<name>A0A370XCU0_9GAMM</name>
<proteinExistence type="inferred from homology"/>
<accession>A0A370XCU0</accession>
<dbReference type="GO" id="GO:0046872">
    <property type="term" value="F:metal ion binding"/>
    <property type="evidence" value="ECO:0007669"/>
    <property type="project" value="UniProtKB-KW"/>
</dbReference>
<dbReference type="GO" id="GO:0016491">
    <property type="term" value="F:oxidoreductase activity"/>
    <property type="evidence" value="ECO:0007669"/>
    <property type="project" value="UniProtKB-KW"/>
</dbReference>
<evidence type="ECO:0000259" key="2">
    <source>
        <dbReference type="PROSITE" id="PS51471"/>
    </source>
</evidence>
<keyword evidence="1" id="KW-0560">Oxidoreductase</keyword>
<dbReference type="InterPro" id="IPR005123">
    <property type="entry name" value="Oxoglu/Fe-dep_dioxygenase_dom"/>
</dbReference>
<sequence length="226" mass="25774">MFDLRKHQYNYFYDLVTVVENLIPEYICDRLAARVNGVIAEDLVDHVKHKALGTNAVSDLGGEYDHHIFKGDDIRAHLPELNVIYHAVLPLISVITCADAVVSPYPVSDINIKAYPPGGGTLGLHYDTNGITVLLFLTDNKEAPLRMQIERSHPSKKDPWIETRKIYAKKGALVVMQGRKTLHDSEPTSTEQKLTVVYNYYERHDTYRHEDFDKFVYYGVKPTELA</sequence>
<evidence type="ECO:0000313" key="4">
    <source>
        <dbReference type="Proteomes" id="UP000255334"/>
    </source>
</evidence>
<keyword evidence="4" id="KW-1185">Reference proteome</keyword>
<evidence type="ECO:0000256" key="1">
    <source>
        <dbReference type="RuleBase" id="RU003682"/>
    </source>
</evidence>
<dbReference type="Proteomes" id="UP000255334">
    <property type="component" value="Unassembled WGS sequence"/>
</dbReference>
<dbReference type="RefSeq" id="WP_115476460.1">
    <property type="nucleotide sequence ID" value="NZ_QRBF01000001.1"/>
</dbReference>
<dbReference type="SUPFAM" id="SSF51197">
    <property type="entry name" value="Clavaminate synthase-like"/>
    <property type="match status" value="1"/>
</dbReference>
<gene>
    <name evidence="3" type="ORF">DWU99_02795</name>
</gene>
<keyword evidence="1" id="KW-0408">Iron</keyword>
<protein>
    <recommendedName>
        <fullName evidence="2">Fe2OG dioxygenase domain-containing protein</fullName>
    </recommendedName>
</protein>
<keyword evidence="1" id="KW-0479">Metal-binding</keyword>
<dbReference type="AlphaFoldDB" id="A0A370XCU0"/>
<comment type="similarity">
    <text evidence="1">Belongs to the iron/ascorbate-dependent oxidoreductase family.</text>
</comment>
<organism evidence="3 4">
    <name type="scientific">Dyella psychrodurans</name>
    <dbReference type="NCBI Taxonomy" id="1927960"/>
    <lineage>
        <taxon>Bacteria</taxon>
        <taxon>Pseudomonadati</taxon>
        <taxon>Pseudomonadota</taxon>
        <taxon>Gammaproteobacteria</taxon>
        <taxon>Lysobacterales</taxon>
        <taxon>Rhodanobacteraceae</taxon>
        <taxon>Dyella</taxon>
    </lineage>
</organism>
<evidence type="ECO:0000313" key="3">
    <source>
        <dbReference type="EMBL" id="RDS86209.1"/>
    </source>
</evidence>
<dbReference type="PROSITE" id="PS51471">
    <property type="entry name" value="FE2OG_OXY"/>
    <property type="match status" value="1"/>
</dbReference>